<dbReference type="GeneID" id="82148998"/>
<dbReference type="Proteomes" id="UP000297635">
    <property type="component" value="Unassembled WGS sequence"/>
</dbReference>
<keyword evidence="2" id="KW-1185">Reference proteome</keyword>
<evidence type="ECO:0000313" key="2">
    <source>
        <dbReference type="Proteomes" id="UP000297635"/>
    </source>
</evidence>
<organism evidence="1 2">
    <name type="scientific">Duncaniella freteri</name>
    <dbReference type="NCBI Taxonomy" id="2530391"/>
    <lineage>
        <taxon>Bacteria</taxon>
        <taxon>Pseudomonadati</taxon>
        <taxon>Bacteroidota</taxon>
        <taxon>Bacteroidia</taxon>
        <taxon>Bacteroidales</taxon>
        <taxon>Muribaculaceae</taxon>
        <taxon>Duncaniella</taxon>
    </lineage>
</organism>
<keyword evidence="1" id="KW-0418">Kinase</keyword>
<reference evidence="1 2" key="1">
    <citation type="submission" date="2019-02" db="EMBL/GenBank/DDBJ databases">
        <title>Isolation and identification of novel species under the genus Muribaculum.</title>
        <authorList>
            <person name="Miyake S."/>
            <person name="Ding Y."/>
            <person name="Low A."/>
            <person name="Soh M."/>
            <person name="Seedorf H."/>
        </authorList>
    </citation>
    <scope>NUCLEOTIDE SEQUENCE [LARGE SCALE GENOMIC DNA]</scope>
    <source>
        <strain evidence="1 2">TLL-A3</strain>
    </source>
</reference>
<dbReference type="EMBL" id="SJSA01000001">
    <property type="protein sequence ID" value="TGG39952.1"/>
    <property type="molecule type" value="Genomic_DNA"/>
</dbReference>
<dbReference type="GO" id="GO:0016301">
    <property type="term" value="F:kinase activity"/>
    <property type="evidence" value="ECO:0007669"/>
    <property type="project" value="UniProtKB-KW"/>
</dbReference>
<dbReference type="Gene3D" id="3.40.50.300">
    <property type="entry name" value="P-loop containing nucleotide triphosphate hydrolases"/>
    <property type="match status" value="1"/>
</dbReference>
<accession>A0A4Z0V9C5</accession>
<keyword evidence="1" id="KW-0808">Transferase</keyword>
<evidence type="ECO:0000313" key="1">
    <source>
        <dbReference type="EMBL" id="TGG39952.1"/>
    </source>
</evidence>
<comment type="caution">
    <text evidence="1">The sequence shown here is derived from an EMBL/GenBank/DDBJ whole genome shotgun (WGS) entry which is preliminary data.</text>
</comment>
<dbReference type="SUPFAM" id="SSF52540">
    <property type="entry name" value="P-loop containing nucleoside triphosphate hydrolases"/>
    <property type="match status" value="1"/>
</dbReference>
<dbReference type="RefSeq" id="WP_135470906.1">
    <property type="nucleotide sequence ID" value="NZ_CASGTF010000037.1"/>
</dbReference>
<gene>
    <name evidence="1" type="ORF">EZ315_04275</name>
</gene>
<name>A0A4Z0V9C5_9BACT</name>
<dbReference type="AlphaFoldDB" id="A0A4Z0V9C5"/>
<dbReference type="InterPro" id="IPR027417">
    <property type="entry name" value="P-loop_NTPase"/>
</dbReference>
<sequence length="223" mass="25280">MSDIKACDNNRTGTQAPPFVITVGRQFGSGGRELARALADELDIAYYDKELLAESAKLSGIEPEFFEQKDERFPSFLHGIFSFTMGVTPMCYYTGGGSITDDSLYKAVSDFITSEAEKRSFVVVGRTADYILRNHPRVVNIFLHAPMEECVKRITSRADALTPEKAEAMAKRTNRWRADYYNFFTDKKWGDSSSYDLTIDTSLMPFDKIVELIKTYLRLRGII</sequence>
<dbReference type="Pfam" id="PF13189">
    <property type="entry name" value="Cytidylate_kin2"/>
    <property type="match status" value="1"/>
</dbReference>
<proteinExistence type="predicted"/>
<protein>
    <submittedName>
        <fullName evidence="1">Cytidylate kinase-like family protein</fullName>
    </submittedName>
</protein>